<name>A0A5C8P958_9HYPH</name>
<dbReference type="EMBL" id="VDUZ01000062">
    <property type="protein sequence ID" value="TXL70300.1"/>
    <property type="molecule type" value="Genomic_DNA"/>
</dbReference>
<dbReference type="RefSeq" id="WP_178134040.1">
    <property type="nucleotide sequence ID" value="NZ_VDUZ01000062.1"/>
</dbReference>
<evidence type="ECO:0000313" key="1">
    <source>
        <dbReference type="EMBL" id="TXL70300.1"/>
    </source>
</evidence>
<proteinExistence type="predicted"/>
<accession>A0A5C8P958</accession>
<gene>
    <name evidence="1" type="ORF">FHP25_35350</name>
</gene>
<organism evidence="1 2">
    <name type="scientific">Vineibacter terrae</name>
    <dbReference type="NCBI Taxonomy" id="2586908"/>
    <lineage>
        <taxon>Bacteria</taxon>
        <taxon>Pseudomonadati</taxon>
        <taxon>Pseudomonadota</taxon>
        <taxon>Alphaproteobacteria</taxon>
        <taxon>Hyphomicrobiales</taxon>
        <taxon>Vineibacter</taxon>
    </lineage>
</organism>
<sequence length="174" mass="18791">MSTMREAARVLMTVAVLLGLDGPALGQVLAPTAREIVPATPVRSDQTFIARSNHWTAWLVDGKLVFIEDDGGGFNSAIIVNPDTIDFGITSEAWQVTPGASYDMQISIDGQVFSGTAIGTNNTTVQMRNINRAFLQNLYWGRSALIRVNQHDLVLSLTGSKAIIDAGLRYLRGG</sequence>
<reference evidence="1 2" key="1">
    <citation type="submission" date="2019-06" db="EMBL/GenBank/DDBJ databases">
        <title>New taxonomy in bacterial strain CC-CFT640, isolated from vineyard.</title>
        <authorList>
            <person name="Lin S.-Y."/>
            <person name="Tsai C.-F."/>
            <person name="Young C.-C."/>
        </authorList>
    </citation>
    <scope>NUCLEOTIDE SEQUENCE [LARGE SCALE GENOMIC DNA]</scope>
    <source>
        <strain evidence="1 2">CC-CFT640</strain>
    </source>
</reference>
<dbReference type="Proteomes" id="UP000321638">
    <property type="component" value="Unassembled WGS sequence"/>
</dbReference>
<dbReference type="AlphaFoldDB" id="A0A5C8P958"/>
<comment type="caution">
    <text evidence="1">The sequence shown here is derived from an EMBL/GenBank/DDBJ whole genome shotgun (WGS) entry which is preliminary data.</text>
</comment>
<evidence type="ECO:0000313" key="2">
    <source>
        <dbReference type="Proteomes" id="UP000321638"/>
    </source>
</evidence>
<keyword evidence="2" id="KW-1185">Reference proteome</keyword>
<protein>
    <submittedName>
        <fullName evidence="1">Uncharacterized protein</fullName>
    </submittedName>
</protein>